<comment type="caution">
    <text evidence="1">The sequence shown here is derived from an EMBL/GenBank/DDBJ whole genome shotgun (WGS) entry which is preliminary data.</text>
</comment>
<reference evidence="1" key="1">
    <citation type="journal article" date="2023" name="Mol. Phylogenet. Evol.">
        <title>Genome-scale phylogeny and comparative genomics of the fungal order Sordariales.</title>
        <authorList>
            <person name="Hensen N."/>
            <person name="Bonometti L."/>
            <person name="Westerberg I."/>
            <person name="Brannstrom I.O."/>
            <person name="Guillou S."/>
            <person name="Cros-Aarteil S."/>
            <person name="Calhoun S."/>
            <person name="Haridas S."/>
            <person name="Kuo A."/>
            <person name="Mondo S."/>
            <person name="Pangilinan J."/>
            <person name="Riley R."/>
            <person name="LaButti K."/>
            <person name="Andreopoulos B."/>
            <person name="Lipzen A."/>
            <person name="Chen C."/>
            <person name="Yan M."/>
            <person name="Daum C."/>
            <person name="Ng V."/>
            <person name="Clum A."/>
            <person name="Steindorff A."/>
            <person name="Ohm R.A."/>
            <person name="Martin F."/>
            <person name="Silar P."/>
            <person name="Natvig D.O."/>
            <person name="Lalanne C."/>
            <person name="Gautier V."/>
            <person name="Ament-Velasquez S.L."/>
            <person name="Kruys A."/>
            <person name="Hutchinson M.I."/>
            <person name="Powell A.J."/>
            <person name="Barry K."/>
            <person name="Miller A.N."/>
            <person name="Grigoriev I.V."/>
            <person name="Debuchy R."/>
            <person name="Gladieux P."/>
            <person name="Hiltunen Thoren M."/>
            <person name="Johannesson H."/>
        </authorList>
    </citation>
    <scope>NUCLEOTIDE SEQUENCE</scope>
    <source>
        <strain evidence="1">CBS 532.94</strain>
    </source>
</reference>
<feature type="non-terminal residue" evidence="1">
    <location>
        <position position="1"/>
    </location>
</feature>
<protein>
    <submittedName>
        <fullName evidence="1">Uncharacterized protein</fullName>
    </submittedName>
</protein>
<proteinExistence type="predicted"/>
<evidence type="ECO:0000313" key="2">
    <source>
        <dbReference type="Proteomes" id="UP001303760"/>
    </source>
</evidence>
<sequence>LQMTVSVAHEIVHFLTGFLTGTEEPHAPPEVTAAPYDDQRNNKGEWGRYWESILLSGFLEFWSSSSDPLGVRQAGVPYLFSVGSMATATGQQVSMSYVQQFLNGGR</sequence>
<keyword evidence="2" id="KW-1185">Reference proteome</keyword>
<name>A0AAN7C458_9PEZI</name>
<dbReference type="EMBL" id="MU860301">
    <property type="protein sequence ID" value="KAK4235063.1"/>
    <property type="molecule type" value="Genomic_DNA"/>
</dbReference>
<evidence type="ECO:0000313" key="1">
    <source>
        <dbReference type="EMBL" id="KAK4235063.1"/>
    </source>
</evidence>
<dbReference type="Proteomes" id="UP001303760">
    <property type="component" value="Unassembled WGS sequence"/>
</dbReference>
<dbReference type="AlphaFoldDB" id="A0AAN7C458"/>
<gene>
    <name evidence="1" type="ORF">C8A03DRAFT_18136</name>
</gene>
<reference evidence="1" key="2">
    <citation type="submission" date="2023-05" db="EMBL/GenBank/DDBJ databases">
        <authorList>
            <consortium name="Lawrence Berkeley National Laboratory"/>
            <person name="Steindorff A."/>
            <person name="Hensen N."/>
            <person name="Bonometti L."/>
            <person name="Westerberg I."/>
            <person name="Brannstrom I.O."/>
            <person name="Guillou S."/>
            <person name="Cros-Aarteil S."/>
            <person name="Calhoun S."/>
            <person name="Haridas S."/>
            <person name="Kuo A."/>
            <person name="Mondo S."/>
            <person name="Pangilinan J."/>
            <person name="Riley R."/>
            <person name="Labutti K."/>
            <person name="Andreopoulos B."/>
            <person name="Lipzen A."/>
            <person name="Chen C."/>
            <person name="Yanf M."/>
            <person name="Daum C."/>
            <person name="Ng V."/>
            <person name="Clum A."/>
            <person name="Ohm R."/>
            <person name="Martin F."/>
            <person name="Silar P."/>
            <person name="Natvig D."/>
            <person name="Lalanne C."/>
            <person name="Gautier V."/>
            <person name="Ament-Velasquez S.L."/>
            <person name="Kruys A."/>
            <person name="Hutchinson M.I."/>
            <person name="Powell A.J."/>
            <person name="Barry K."/>
            <person name="Miller A.N."/>
            <person name="Grigoriev I.V."/>
            <person name="Debuchy R."/>
            <person name="Gladieux P."/>
            <person name="Thoren M.H."/>
            <person name="Johannesson H."/>
        </authorList>
    </citation>
    <scope>NUCLEOTIDE SEQUENCE</scope>
    <source>
        <strain evidence="1">CBS 532.94</strain>
    </source>
</reference>
<organism evidence="1 2">
    <name type="scientific">Achaetomium macrosporum</name>
    <dbReference type="NCBI Taxonomy" id="79813"/>
    <lineage>
        <taxon>Eukaryota</taxon>
        <taxon>Fungi</taxon>
        <taxon>Dikarya</taxon>
        <taxon>Ascomycota</taxon>
        <taxon>Pezizomycotina</taxon>
        <taxon>Sordariomycetes</taxon>
        <taxon>Sordariomycetidae</taxon>
        <taxon>Sordariales</taxon>
        <taxon>Chaetomiaceae</taxon>
        <taxon>Achaetomium</taxon>
    </lineage>
</organism>
<accession>A0AAN7C458</accession>